<keyword evidence="4" id="KW-1185">Reference proteome</keyword>
<dbReference type="OrthoDB" id="439808at2759"/>
<protein>
    <submittedName>
        <fullName evidence="3">Polyadenylate-binding protein (RRM superfamily)</fullName>
    </submittedName>
</protein>
<dbReference type="STRING" id="72359.L7JTV1"/>
<dbReference type="SMART" id="SM00360">
    <property type="entry name" value="RRM"/>
    <property type="match status" value="3"/>
</dbReference>
<reference evidence="3 4" key="1">
    <citation type="journal article" date="2012" name="PLoS Pathog.">
        <title>The genome of the obligate intracellular parasite Trachipleistophora hominis: new insights into microsporidian genome dynamics and reductive evolution.</title>
        <authorList>
            <person name="Heinz E."/>
            <person name="Williams T.A."/>
            <person name="Nakjang S."/>
            <person name="Noel C.J."/>
            <person name="Swan D.C."/>
            <person name="Goldberg A.V."/>
            <person name="Harris S.R."/>
            <person name="Weinmaier T."/>
            <person name="Markert S."/>
            <person name="Becher D."/>
            <person name="Bernhardt J."/>
            <person name="Dagan T."/>
            <person name="Hacker C."/>
            <person name="Lucocq J.M."/>
            <person name="Schweder T."/>
            <person name="Rattei T."/>
            <person name="Hall N."/>
            <person name="Hirt R.P."/>
            <person name="Embley T.M."/>
        </authorList>
    </citation>
    <scope>NUCLEOTIDE SEQUENCE [LARGE SCALE GENOMIC DNA]</scope>
</reference>
<dbReference type="PROSITE" id="PS50102">
    <property type="entry name" value="RRM"/>
    <property type="match status" value="3"/>
</dbReference>
<feature type="domain" description="RRM" evidence="2">
    <location>
        <begin position="171"/>
        <end position="240"/>
    </location>
</feature>
<evidence type="ECO:0000313" key="3">
    <source>
        <dbReference type="EMBL" id="ELQ74913.1"/>
    </source>
</evidence>
<feature type="domain" description="RRM" evidence="2">
    <location>
        <begin position="84"/>
        <end position="158"/>
    </location>
</feature>
<accession>L7JTV1</accession>
<evidence type="ECO:0000256" key="1">
    <source>
        <dbReference type="PROSITE-ProRule" id="PRU00176"/>
    </source>
</evidence>
<dbReference type="SUPFAM" id="SSF54928">
    <property type="entry name" value="RNA-binding domain, RBD"/>
    <property type="match status" value="2"/>
</dbReference>
<dbReference type="Pfam" id="PF00076">
    <property type="entry name" value="RRM_1"/>
    <property type="match status" value="3"/>
</dbReference>
<dbReference type="FunCoup" id="L7JTV1">
    <property type="interactions" value="123"/>
</dbReference>
<dbReference type="GO" id="GO:0003723">
    <property type="term" value="F:RNA binding"/>
    <property type="evidence" value="ECO:0007669"/>
    <property type="project" value="UniProtKB-UniRule"/>
</dbReference>
<dbReference type="CDD" id="cd00590">
    <property type="entry name" value="RRM_SF"/>
    <property type="match status" value="2"/>
</dbReference>
<dbReference type="Gene3D" id="3.30.70.330">
    <property type="match status" value="3"/>
</dbReference>
<evidence type="ECO:0000313" key="4">
    <source>
        <dbReference type="Proteomes" id="UP000011185"/>
    </source>
</evidence>
<dbReference type="AlphaFoldDB" id="L7JTV1"/>
<sequence>MAKLFVSNLPLNYTKTDIKQIFTAFGPLKSIKQYITPKKQESNIQSAFIEYVNNDDAVVAVKSLRNKKFYDRYLIMQRAYERYNKLYVGNLDDKITAEDLHSYFSDYGRIAAVQREKENDYAFVVFEDAKVAEMLVNNHGVKKIGGNSRPVILKRAESKTESRKRQIPYNRSVCVKNMPTTTTEDLNAFFEDCGCVERIQMGSKKAFVVFRNELGALKAMKYKNKKEFNGRRLAVEIFTDAKKCV</sequence>
<dbReference type="PANTHER" id="PTHR23147">
    <property type="entry name" value="SERINE/ARGININE RICH SPLICING FACTOR"/>
    <property type="match status" value="1"/>
</dbReference>
<dbReference type="OMA" id="YLIMQRA"/>
<dbReference type="InterPro" id="IPR035979">
    <property type="entry name" value="RBD_domain_sf"/>
</dbReference>
<name>L7JTV1_TRAHO</name>
<keyword evidence="1" id="KW-0694">RNA-binding</keyword>
<gene>
    <name evidence="3" type="ORF">THOM_2159</name>
</gene>
<dbReference type="EMBL" id="JH994008">
    <property type="protein sequence ID" value="ELQ74913.1"/>
    <property type="molecule type" value="Genomic_DNA"/>
</dbReference>
<dbReference type="InterPro" id="IPR012677">
    <property type="entry name" value="Nucleotide-bd_a/b_plait_sf"/>
</dbReference>
<dbReference type="VEuPathDB" id="MicrosporidiaDB:THOM_2159"/>
<dbReference type="HOGENOM" id="CLU_1215098_0_0_1"/>
<dbReference type="InParanoid" id="L7JTV1"/>
<proteinExistence type="predicted"/>
<feature type="domain" description="RRM" evidence="2">
    <location>
        <begin position="2"/>
        <end position="81"/>
    </location>
</feature>
<evidence type="ECO:0000259" key="2">
    <source>
        <dbReference type="PROSITE" id="PS50102"/>
    </source>
</evidence>
<dbReference type="Proteomes" id="UP000011185">
    <property type="component" value="Unassembled WGS sequence"/>
</dbReference>
<dbReference type="InterPro" id="IPR050907">
    <property type="entry name" value="SRSF"/>
</dbReference>
<organism evidence="3 4">
    <name type="scientific">Trachipleistophora hominis</name>
    <name type="common">Microsporidian parasite</name>
    <dbReference type="NCBI Taxonomy" id="72359"/>
    <lineage>
        <taxon>Eukaryota</taxon>
        <taxon>Fungi</taxon>
        <taxon>Fungi incertae sedis</taxon>
        <taxon>Microsporidia</taxon>
        <taxon>Pleistophoridae</taxon>
        <taxon>Trachipleistophora</taxon>
    </lineage>
</organism>
<dbReference type="InterPro" id="IPR000504">
    <property type="entry name" value="RRM_dom"/>
</dbReference>